<accession>A0A0M0KPI0</accession>
<reference evidence="3" key="1">
    <citation type="submission" date="2015-08" db="EMBL/GenBank/DDBJ databases">
        <title>Complete DNA Sequence of Pseudomonas syringae pv. actinidiae, the Causal Agent of Kiwifruit Canker Disease.</title>
        <authorList>
            <person name="Rikkerink E.H.A."/>
            <person name="Fineran P.C."/>
        </authorList>
    </citation>
    <scope>NUCLEOTIDE SEQUENCE</scope>
    <source>
        <strain evidence="3">DSM 13666</strain>
    </source>
</reference>
<sequence length="155" mass="17533">MFKRLIVCCGAIAMLLTGFSPLLSFGAEEPTRTDPAEYREHEIRPTLRNDHSSGEAREPVRVPDEVRKLQFDQPLEQEYDEMIRALSFNGEDKVTTEMIASHIGLFETENPLPQQALDDHSSVAWLPWALGSAVVALFLTLFIYVLPKGFNQVEQ</sequence>
<evidence type="ECO:0000256" key="1">
    <source>
        <dbReference type="SAM" id="Phobius"/>
    </source>
</evidence>
<feature type="transmembrane region" description="Helical" evidence="1">
    <location>
        <begin position="125"/>
        <end position="146"/>
    </location>
</feature>
<feature type="chain" id="PRO_5044367193" evidence="2">
    <location>
        <begin position="27"/>
        <end position="155"/>
    </location>
</feature>
<organism evidence="3">
    <name type="scientific">Halalkalibacterium halodurans</name>
    <name type="common">Bacillus halodurans</name>
    <dbReference type="NCBI Taxonomy" id="86665"/>
    <lineage>
        <taxon>Bacteria</taxon>
        <taxon>Bacillati</taxon>
        <taxon>Bacillota</taxon>
        <taxon>Bacilli</taxon>
        <taxon>Bacillales</taxon>
        <taxon>Bacillaceae</taxon>
        <taxon>Halalkalibacterium (ex Joshi et al. 2022)</taxon>
    </lineage>
</organism>
<keyword evidence="1" id="KW-0812">Transmembrane</keyword>
<feature type="signal peptide" evidence="2">
    <location>
        <begin position="1"/>
        <end position="26"/>
    </location>
</feature>
<name>A0A0M0KPI0_ALKHA</name>
<dbReference type="PATRIC" id="fig|136160.3.peg.3497"/>
<dbReference type="InterPro" id="IPR034026">
    <property type="entry name" value="EssA"/>
</dbReference>
<dbReference type="Pfam" id="PF10661">
    <property type="entry name" value="EssA"/>
    <property type="match status" value="1"/>
</dbReference>
<comment type="caution">
    <text evidence="3">The sequence shown here is derived from an EMBL/GenBank/DDBJ whole genome shotgun (WGS) entry which is preliminary data.</text>
</comment>
<gene>
    <name evidence="3" type="ORF">AMD02_15080</name>
</gene>
<keyword evidence="2" id="KW-0732">Signal</keyword>
<dbReference type="EMBL" id="LILD01000001">
    <property type="protein sequence ID" value="KOO40298.1"/>
    <property type="molecule type" value="Genomic_DNA"/>
</dbReference>
<keyword evidence="1" id="KW-0472">Membrane</keyword>
<dbReference type="AlphaFoldDB" id="A0A0M0KPI0"/>
<proteinExistence type="predicted"/>
<evidence type="ECO:0000256" key="2">
    <source>
        <dbReference type="SAM" id="SignalP"/>
    </source>
</evidence>
<evidence type="ECO:0000313" key="3">
    <source>
        <dbReference type="EMBL" id="KOO40298.1"/>
    </source>
</evidence>
<protein>
    <submittedName>
        <fullName evidence="3">Uncharacterized protein</fullName>
    </submittedName>
</protein>
<keyword evidence="1" id="KW-1133">Transmembrane helix</keyword>